<dbReference type="EMBL" id="CYHE01000017">
    <property type="protein sequence ID" value="CUB00246.1"/>
    <property type="molecule type" value="Genomic_DNA"/>
</dbReference>
<feature type="transmembrane region" description="Helical" evidence="8">
    <location>
        <begin position="38"/>
        <end position="57"/>
    </location>
</feature>
<evidence type="ECO:0000256" key="6">
    <source>
        <dbReference type="ARBA" id="ARBA00022989"/>
    </source>
</evidence>
<evidence type="ECO:0000256" key="3">
    <source>
        <dbReference type="ARBA" id="ARBA00022448"/>
    </source>
</evidence>
<keyword evidence="3" id="KW-0813">Transport</keyword>
<feature type="transmembrane region" description="Helical" evidence="8">
    <location>
        <begin position="168"/>
        <end position="188"/>
    </location>
</feature>
<feature type="transmembrane region" description="Helical" evidence="8">
    <location>
        <begin position="127"/>
        <end position="148"/>
    </location>
</feature>
<evidence type="ECO:0000313" key="9">
    <source>
        <dbReference type="EMBL" id="CUB00246.1"/>
    </source>
</evidence>
<evidence type="ECO:0000256" key="8">
    <source>
        <dbReference type="SAM" id="Phobius"/>
    </source>
</evidence>
<feature type="transmembrane region" description="Helical" evidence="8">
    <location>
        <begin position="194"/>
        <end position="215"/>
    </location>
</feature>
<comment type="subcellular location">
    <subcellularLocation>
        <location evidence="1">Cell membrane</location>
        <topology evidence="1">Multi-pass membrane protein</topology>
    </subcellularLocation>
</comment>
<feature type="transmembrane region" description="Helical" evidence="8">
    <location>
        <begin position="257"/>
        <end position="275"/>
    </location>
</feature>
<dbReference type="GO" id="GO:0005886">
    <property type="term" value="C:plasma membrane"/>
    <property type="evidence" value="ECO:0007669"/>
    <property type="project" value="UniProtKB-SubCell"/>
</dbReference>
<evidence type="ECO:0000256" key="5">
    <source>
        <dbReference type="ARBA" id="ARBA00022692"/>
    </source>
</evidence>
<accession>A0A0K6IAV9</accession>
<evidence type="ECO:0000256" key="2">
    <source>
        <dbReference type="ARBA" id="ARBA00010145"/>
    </source>
</evidence>
<evidence type="ECO:0000256" key="7">
    <source>
        <dbReference type="ARBA" id="ARBA00023136"/>
    </source>
</evidence>
<dbReference type="OrthoDB" id="9805563at2"/>
<dbReference type="Gene3D" id="1.20.1530.20">
    <property type="match status" value="1"/>
</dbReference>
<dbReference type="InterPro" id="IPR038770">
    <property type="entry name" value="Na+/solute_symporter_sf"/>
</dbReference>
<organism evidence="9 10">
    <name type="scientific">Pannonibacter indicus</name>
    <dbReference type="NCBI Taxonomy" id="466044"/>
    <lineage>
        <taxon>Bacteria</taxon>
        <taxon>Pseudomonadati</taxon>
        <taxon>Pseudomonadota</taxon>
        <taxon>Alphaproteobacteria</taxon>
        <taxon>Hyphomicrobiales</taxon>
        <taxon>Stappiaceae</taxon>
        <taxon>Pannonibacter</taxon>
    </lineage>
</organism>
<feature type="transmembrane region" description="Helical" evidence="8">
    <location>
        <begin position="287"/>
        <end position="307"/>
    </location>
</feature>
<comment type="similarity">
    <text evidence="2">Belongs to the auxin efflux carrier (TC 2.A.69) family.</text>
</comment>
<feature type="transmembrane region" description="Helical" evidence="8">
    <location>
        <begin position="104"/>
        <end position="121"/>
    </location>
</feature>
<evidence type="ECO:0000313" key="10">
    <source>
        <dbReference type="Proteomes" id="UP000183900"/>
    </source>
</evidence>
<keyword evidence="5 8" id="KW-0812">Transmembrane</keyword>
<gene>
    <name evidence="9" type="ORF">Ga0061067_11731</name>
</gene>
<keyword evidence="7 8" id="KW-0472">Membrane</keyword>
<dbReference type="Proteomes" id="UP000183900">
    <property type="component" value="Unassembled WGS sequence"/>
</dbReference>
<keyword evidence="6 8" id="KW-1133">Transmembrane helix</keyword>
<evidence type="ECO:0000256" key="1">
    <source>
        <dbReference type="ARBA" id="ARBA00004651"/>
    </source>
</evidence>
<feature type="transmembrane region" description="Helical" evidence="8">
    <location>
        <begin position="63"/>
        <end position="83"/>
    </location>
</feature>
<feature type="transmembrane region" description="Helical" evidence="8">
    <location>
        <begin position="227"/>
        <end position="251"/>
    </location>
</feature>
<sequence>MLMTLSALLPVILVIACGYGVARTGLITGDQWRGVERLAYYVLFPAVLFRTIATVDFSKLPTFGMGFSLTGAILALAALLLVIRLPLERVLGIPGPRFTSIFQGTLRWNAMIALAIAGSVVGEDGLAMLAIAMVFMIPLLNVLSILVLSHYASGNPPGASKICKDLALNPFIVSIAAGILVNLAGLPLPDAVDSTLAILGSASLPIGIICVGASLDLSSLRRPGPALALGTFLRPLLMPLAAYGFTLLFGVTGTPQLVVIIASAVPTASNAYILARQMGGDARLMAEIITLQTLAAAVTIPAALLIFG</sequence>
<dbReference type="PANTHER" id="PTHR36838">
    <property type="entry name" value="AUXIN EFFLUX CARRIER FAMILY PROTEIN"/>
    <property type="match status" value="1"/>
</dbReference>
<keyword evidence="4" id="KW-1003">Cell membrane</keyword>
<dbReference type="AlphaFoldDB" id="A0A0K6IAV9"/>
<keyword evidence="10" id="KW-1185">Reference proteome</keyword>
<dbReference type="RefSeq" id="WP_055456950.1">
    <property type="nucleotide sequence ID" value="NZ_CYHE01000017.1"/>
</dbReference>
<feature type="transmembrane region" description="Helical" evidence="8">
    <location>
        <begin position="6"/>
        <end position="26"/>
    </location>
</feature>
<evidence type="ECO:0000256" key="4">
    <source>
        <dbReference type="ARBA" id="ARBA00022475"/>
    </source>
</evidence>
<name>A0A0K6IAV9_9HYPH</name>
<dbReference type="Pfam" id="PF03547">
    <property type="entry name" value="Mem_trans"/>
    <property type="match status" value="1"/>
</dbReference>
<reference evidence="10" key="1">
    <citation type="submission" date="2015-08" db="EMBL/GenBank/DDBJ databases">
        <authorList>
            <person name="Varghese N."/>
        </authorList>
    </citation>
    <scope>NUCLEOTIDE SEQUENCE [LARGE SCALE GENOMIC DNA]</scope>
    <source>
        <strain evidence="10">DSM 23407</strain>
    </source>
</reference>
<protein>
    <submittedName>
        <fullName evidence="9">Predicted permease</fullName>
    </submittedName>
</protein>
<dbReference type="InterPro" id="IPR004776">
    <property type="entry name" value="Mem_transp_PIN-like"/>
</dbReference>
<dbReference type="PANTHER" id="PTHR36838:SF4">
    <property type="entry name" value="AUXIN EFFLUX CARRIER FAMILY PROTEIN"/>
    <property type="match status" value="1"/>
</dbReference>
<proteinExistence type="inferred from homology"/>
<dbReference type="GO" id="GO:0055085">
    <property type="term" value="P:transmembrane transport"/>
    <property type="evidence" value="ECO:0007669"/>
    <property type="project" value="InterPro"/>
</dbReference>